<dbReference type="GO" id="GO:0004812">
    <property type="term" value="F:aminoacyl-tRNA ligase activity"/>
    <property type="evidence" value="ECO:0007669"/>
    <property type="project" value="UniProtKB-KW"/>
</dbReference>
<dbReference type="Pfam" id="PF21813">
    <property type="entry name" value="DUF6882"/>
    <property type="match status" value="1"/>
</dbReference>
<dbReference type="InterPro" id="IPR049249">
    <property type="entry name" value="DUF6882"/>
</dbReference>
<evidence type="ECO:0000313" key="2">
    <source>
        <dbReference type="Proteomes" id="UP000196317"/>
    </source>
</evidence>
<keyword evidence="1" id="KW-0436">Ligase</keyword>
<comment type="caution">
    <text evidence="1">The sequence shown here is derived from an EMBL/GenBank/DDBJ whole genome shotgun (WGS) entry which is preliminary data.</text>
</comment>
<reference evidence="1 2" key="1">
    <citation type="submission" date="2017-04" db="EMBL/GenBank/DDBJ databases">
        <title>Complete genome of Campylobacter concisus ATCC 33237T and draft genomes for an additional eight well characterized C. concisus strains.</title>
        <authorList>
            <person name="Cornelius A.J."/>
            <person name="Miller W.G."/>
            <person name="Lastovica A.J."/>
            <person name="On S.L."/>
            <person name="French N.P."/>
            <person name="Vandenberg O."/>
            <person name="Biggs P.J."/>
        </authorList>
    </citation>
    <scope>NUCLEOTIDE SEQUENCE [LARGE SCALE GENOMIC DNA]</scope>
    <source>
        <strain evidence="1 2">CCUG 19995</strain>
    </source>
</reference>
<organism evidence="1 2">
    <name type="scientific">Campylobacter concisus</name>
    <dbReference type="NCBI Taxonomy" id="199"/>
    <lineage>
        <taxon>Bacteria</taxon>
        <taxon>Pseudomonadati</taxon>
        <taxon>Campylobacterota</taxon>
        <taxon>Epsilonproteobacteria</taxon>
        <taxon>Campylobacterales</taxon>
        <taxon>Campylobacteraceae</taxon>
        <taxon>Campylobacter</taxon>
    </lineage>
</organism>
<dbReference type="AlphaFoldDB" id="A0A1Y5MJ79"/>
<dbReference type="Proteomes" id="UP000196317">
    <property type="component" value="Unassembled WGS sequence"/>
</dbReference>
<dbReference type="RefSeq" id="WP_087582801.1">
    <property type="nucleotide sequence ID" value="NZ_NDYN01000002.1"/>
</dbReference>
<accession>A0A1Y5MJ79</accession>
<dbReference type="EMBL" id="NDYN01000002">
    <property type="protein sequence ID" value="OUT08519.1"/>
    <property type="molecule type" value="Genomic_DNA"/>
</dbReference>
<protein>
    <submittedName>
        <fullName evidence="1">Phenylalanyl-tRNA synthetase subunit alpha</fullName>
    </submittedName>
</protein>
<keyword evidence="1" id="KW-0030">Aminoacyl-tRNA synthetase</keyword>
<evidence type="ECO:0000313" key="1">
    <source>
        <dbReference type="EMBL" id="OUT08519.1"/>
    </source>
</evidence>
<sequence length="235" mass="26937">MFDIFRKKSHFLDELGIDKSNWSELFSACLGRAMLLQKRLFKQVVEASKWQADFESGKICFDKQEFDMQFIGSESFSSNTWLWGYENVNGFDERLLGLANRAREFGEKFGLEAFSTTQFELDEEINGHTLSMVACVALDEELSYYRIDYDGGAAYVAFRAETIFKEPVFASEVVSVVNECISAYELDHRLFVKGLLLGSEIKFSENKDEIVAKFKDELSFKFDDLNRLVNISGAI</sequence>
<proteinExistence type="predicted"/>
<gene>
    <name evidence="1" type="ORF">B9N65_03360</name>
</gene>
<name>A0A1Y5MJ79_9BACT</name>